<evidence type="ECO:0000313" key="3">
    <source>
        <dbReference type="EMBL" id="MCO1335355.1"/>
    </source>
</evidence>
<keyword evidence="4" id="KW-1185">Reference proteome</keyword>
<evidence type="ECO:0000313" key="4">
    <source>
        <dbReference type="Proteomes" id="UP001139028"/>
    </source>
</evidence>
<dbReference type="Pfam" id="PF01464">
    <property type="entry name" value="SLT"/>
    <property type="match status" value="1"/>
</dbReference>
<accession>A0A9X2J732</accession>
<comment type="caution">
    <text evidence="3">The sequence shown here is derived from an EMBL/GenBank/DDBJ whole genome shotgun (WGS) entry which is preliminary data.</text>
</comment>
<dbReference type="Proteomes" id="UP001139028">
    <property type="component" value="Unassembled WGS sequence"/>
</dbReference>
<dbReference type="AlphaFoldDB" id="A0A9X2J732"/>
<dbReference type="PANTHER" id="PTHR37423">
    <property type="entry name" value="SOLUBLE LYTIC MUREIN TRANSGLYCOSYLASE-RELATED"/>
    <property type="match status" value="1"/>
</dbReference>
<evidence type="ECO:0000256" key="1">
    <source>
        <dbReference type="ARBA" id="ARBA00007734"/>
    </source>
</evidence>
<sequence>MNRTDQSRIQWLALGFTDIPALVLALSIILLASCQPAYAEIPRASQIYKRTLIRAAHAHWGLDAPIATMAAQVHQESRWKVDARSPVGAEGLAQFMPTTSDWFAQLYPQTLGERQPYNAGWSLQALVLYDRWLYRRLSASDNCERWAMVLASYNGGLGWVLRDKRAASAGGADKLRWFNAVEHYNAGRSRAAFRENRDYPRKILLRWEPLYVRAYWGSGACTRGVQL</sequence>
<dbReference type="InterPro" id="IPR008258">
    <property type="entry name" value="Transglycosylase_SLT_dom_1"/>
</dbReference>
<dbReference type="InterPro" id="IPR023346">
    <property type="entry name" value="Lysozyme-like_dom_sf"/>
</dbReference>
<dbReference type="PROSITE" id="PS51257">
    <property type="entry name" value="PROKAR_LIPOPROTEIN"/>
    <property type="match status" value="1"/>
</dbReference>
<evidence type="ECO:0000259" key="2">
    <source>
        <dbReference type="Pfam" id="PF01464"/>
    </source>
</evidence>
<proteinExistence type="inferred from homology"/>
<feature type="domain" description="Transglycosylase SLT" evidence="2">
    <location>
        <begin position="55"/>
        <end position="172"/>
    </location>
</feature>
<reference evidence="3" key="1">
    <citation type="journal article" date="2022" name="Arch. Microbiol.">
        <title>Microbulbifer okhotskensis sp. nov., isolated from a deep bottom sediment of the Okhotsk Sea.</title>
        <authorList>
            <person name="Romanenko L."/>
            <person name="Kurilenko V."/>
            <person name="Otstavnykh N."/>
            <person name="Velansky P."/>
            <person name="Isaeva M."/>
            <person name="Mikhailov V."/>
        </authorList>
    </citation>
    <scope>NUCLEOTIDE SEQUENCE</scope>
    <source>
        <strain evidence="3">OS29</strain>
    </source>
</reference>
<name>A0A9X2J732_9GAMM</name>
<comment type="similarity">
    <text evidence="1">Belongs to the transglycosylase Slt family.</text>
</comment>
<dbReference type="RefSeq" id="WP_252469409.1">
    <property type="nucleotide sequence ID" value="NZ_JALBWM010000059.1"/>
</dbReference>
<protein>
    <submittedName>
        <fullName evidence="3">Transglycosylase SLT domain-containing protein</fullName>
    </submittedName>
</protein>
<organism evidence="3 4">
    <name type="scientific">Microbulbifer okhotskensis</name>
    <dbReference type="NCBI Taxonomy" id="2926617"/>
    <lineage>
        <taxon>Bacteria</taxon>
        <taxon>Pseudomonadati</taxon>
        <taxon>Pseudomonadota</taxon>
        <taxon>Gammaproteobacteria</taxon>
        <taxon>Cellvibrionales</taxon>
        <taxon>Microbulbiferaceae</taxon>
        <taxon>Microbulbifer</taxon>
    </lineage>
</organism>
<gene>
    <name evidence="3" type="ORF">MO867_13535</name>
</gene>
<dbReference type="EMBL" id="JALBWM010000059">
    <property type="protein sequence ID" value="MCO1335355.1"/>
    <property type="molecule type" value="Genomic_DNA"/>
</dbReference>
<dbReference type="SUPFAM" id="SSF53955">
    <property type="entry name" value="Lysozyme-like"/>
    <property type="match status" value="1"/>
</dbReference>
<dbReference type="PANTHER" id="PTHR37423:SF2">
    <property type="entry name" value="MEMBRANE-BOUND LYTIC MUREIN TRANSGLYCOSYLASE C"/>
    <property type="match status" value="1"/>
</dbReference>
<dbReference type="Gene3D" id="1.10.530.10">
    <property type="match status" value="1"/>
</dbReference>